<protein>
    <submittedName>
        <fullName evidence="2">Uncharacterized protein</fullName>
    </submittedName>
</protein>
<dbReference type="AlphaFoldDB" id="A0A3P7IRL6"/>
<dbReference type="EMBL" id="UYYB01004302">
    <property type="protein sequence ID" value="VDM67007.1"/>
    <property type="molecule type" value="Genomic_DNA"/>
</dbReference>
<feature type="compositionally biased region" description="Basic and acidic residues" evidence="1">
    <location>
        <begin position="97"/>
        <end position="107"/>
    </location>
</feature>
<accession>A0A3P7IRL6</accession>
<gene>
    <name evidence="2" type="ORF">SVUK_LOCUS2005</name>
</gene>
<feature type="compositionally biased region" description="Polar residues" evidence="1">
    <location>
        <begin position="136"/>
        <end position="145"/>
    </location>
</feature>
<dbReference type="Proteomes" id="UP000270094">
    <property type="component" value="Unassembled WGS sequence"/>
</dbReference>
<name>A0A3P7IRL6_STRVU</name>
<feature type="compositionally biased region" description="Low complexity" evidence="1">
    <location>
        <begin position="175"/>
        <end position="190"/>
    </location>
</feature>
<feature type="region of interest" description="Disordered" evidence="1">
    <location>
        <begin position="83"/>
        <end position="205"/>
    </location>
</feature>
<feature type="compositionally biased region" description="Low complexity" evidence="1">
    <location>
        <begin position="34"/>
        <end position="45"/>
    </location>
</feature>
<evidence type="ECO:0000256" key="1">
    <source>
        <dbReference type="SAM" id="MobiDB-lite"/>
    </source>
</evidence>
<evidence type="ECO:0000313" key="3">
    <source>
        <dbReference type="Proteomes" id="UP000270094"/>
    </source>
</evidence>
<evidence type="ECO:0000313" key="2">
    <source>
        <dbReference type="EMBL" id="VDM67007.1"/>
    </source>
</evidence>
<sequence length="205" mass="22361">MRFSSRSTRTRKPSATEEEPTFSARKSPSRRTPTRSTTTTIATTDKTGKTRAAKALQPEFDAATNALGDVDARTYFDTVLKKYVGRPGSGSNRRRTRSDSEVPDVKPMKVKKMNVEETILEVDEETDARTTRGRQKASTQATEEGTSAAQSPSRSRRASSVTIGETTPGRRRRTSGSSVSSVGTSSTSKSPSRRGRPRGIETIPE</sequence>
<keyword evidence="3" id="KW-1185">Reference proteome</keyword>
<feature type="region of interest" description="Disordered" evidence="1">
    <location>
        <begin position="1"/>
        <end position="52"/>
    </location>
</feature>
<reference evidence="2 3" key="1">
    <citation type="submission" date="2018-11" db="EMBL/GenBank/DDBJ databases">
        <authorList>
            <consortium name="Pathogen Informatics"/>
        </authorList>
    </citation>
    <scope>NUCLEOTIDE SEQUENCE [LARGE SCALE GENOMIC DNA]</scope>
</reference>
<organism evidence="2 3">
    <name type="scientific">Strongylus vulgaris</name>
    <name type="common">Blood worm</name>
    <dbReference type="NCBI Taxonomy" id="40348"/>
    <lineage>
        <taxon>Eukaryota</taxon>
        <taxon>Metazoa</taxon>
        <taxon>Ecdysozoa</taxon>
        <taxon>Nematoda</taxon>
        <taxon>Chromadorea</taxon>
        <taxon>Rhabditida</taxon>
        <taxon>Rhabditina</taxon>
        <taxon>Rhabditomorpha</taxon>
        <taxon>Strongyloidea</taxon>
        <taxon>Strongylidae</taxon>
        <taxon>Strongylus</taxon>
    </lineage>
</organism>
<proteinExistence type="predicted"/>